<evidence type="ECO:0000313" key="10">
    <source>
        <dbReference type="Proteomes" id="UP000250572"/>
    </source>
</evidence>
<keyword evidence="10" id="KW-1185">Reference proteome</keyword>
<dbReference type="EMBL" id="NHOQ01002094">
    <property type="protein sequence ID" value="PWA19578.1"/>
    <property type="molecule type" value="Genomic_DNA"/>
</dbReference>
<dbReference type="STRING" id="33528.ENSGAFP00000018267"/>
<evidence type="ECO:0000256" key="6">
    <source>
        <dbReference type="SAM" id="MobiDB-lite"/>
    </source>
</evidence>
<gene>
    <name evidence="9" type="ORF">CCH79_00006973</name>
</gene>
<organism evidence="9 10">
    <name type="scientific">Gambusia affinis</name>
    <name type="common">Western mosquitofish</name>
    <name type="synonym">Heterandria affinis</name>
    <dbReference type="NCBI Taxonomy" id="33528"/>
    <lineage>
        <taxon>Eukaryota</taxon>
        <taxon>Metazoa</taxon>
        <taxon>Chordata</taxon>
        <taxon>Craniata</taxon>
        <taxon>Vertebrata</taxon>
        <taxon>Euteleostomi</taxon>
        <taxon>Actinopterygii</taxon>
        <taxon>Neopterygii</taxon>
        <taxon>Teleostei</taxon>
        <taxon>Neoteleostei</taxon>
        <taxon>Acanthomorphata</taxon>
        <taxon>Ovalentaria</taxon>
        <taxon>Atherinomorphae</taxon>
        <taxon>Cyprinodontiformes</taxon>
        <taxon>Poeciliidae</taxon>
        <taxon>Poeciliinae</taxon>
        <taxon>Gambusia</taxon>
    </lineage>
</organism>
<reference evidence="9 10" key="1">
    <citation type="journal article" date="2018" name="G3 (Bethesda)">
        <title>A High-Quality Reference Genome for the Invasive Mosquitofish Gambusia affinis Using a Chicago Library.</title>
        <authorList>
            <person name="Hoffberg S.L."/>
            <person name="Troendle N.J."/>
            <person name="Glenn T.C."/>
            <person name="Mahmud O."/>
            <person name="Louha S."/>
            <person name="Chalopin D."/>
            <person name="Bennetzen J.L."/>
            <person name="Mauricio R."/>
        </authorList>
    </citation>
    <scope>NUCLEOTIDE SEQUENCE [LARGE SCALE GENOMIC DNA]</scope>
    <source>
        <strain evidence="9">NE01/NJP1002.9</strain>
        <tissue evidence="9">Muscle</tissue>
    </source>
</reference>
<evidence type="ECO:0000256" key="7">
    <source>
        <dbReference type="SAM" id="Phobius"/>
    </source>
</evidence>
<dbReference type="InterPro" id="IPR045063">
    <property type="entry name" value="Dynamin_N"/>
</dbReference>
<evidence type="ECO:0000256" key="2">
    <source>
        <dbReference type="ARBA" id="ARBA00022741"/>
    </source>
</evidence>
<accession>A0A315V875</accession>
<proteinExistence type="predicted"/>
<dbReference type="Pfam" id="PF00350">
    <property type="entry name" value="Dynamin_N"/>
    <property type="match status" value="1"/>
</dbReference>
<sequence>MKGKTMLIKKKLSQFTDPAMMKAAGRAFCVNNSVIPPVMKTEVPIPMAPRNAVGAISPNFTDRVPPTDAPMNPPKVNMETIVDQSSVSPSQRDRGSVGSPLTPRSGGTPEMLMDSSHITVSLTVTAFHHWRALLPHSSTVRMCNPETFPPLEPARRSTVSVCLLSLIMSGRKPRYVANPLESAITTPSERILKECHSLYVDSENGLVKIASSLGVRLLPPRKKIIVMIMGNHSAGKSSFINWYVEEHIQKTGVAIETQGFTFITSGRKRESLTGNATLHLYPHFRPILEFKGVMDYLSAEISTSKQKKFSLVTFVDTPGLVDGDMIYPFDVNSAITWLGEQADLIFVFFDPMGQALCKRTLNIVEKLSDKCGDKLLFYLSKADEAGKETDRQRVMMQIVQELCRRPGLNKCGFEMPTIYIPNPQKPSRCVNQIDSVCQTIEKTINQAVQKTLDQLEKDSDLICSTISNKLAQDRADVASNRSVGLHSVLCLALGFFLPFLFILSFIVSTFSKEQLHDLLGEGPTQTVMVFTGIVMYLWEWIPEDKQVVFVISFGAFCYLLLFLAKYFAGRRNKTLTKKEKRKMMEYMDYIHDIVKTKKAKLYEWYLQQCAAEQDL</sequence>
<comment type="subcellular location">
    <subcellularLocation>
        <location evidence="1">Membrane</location>
    </subcellularLocation>
</comment>
<dbReference type="GO" id="GO:0007005">
    <property type="term" value="P:mitochondrion organization"/>
    <property type="evidence" value="ECO:0007669"/>
    <property type="project" value="UniProtKB-ARBA"/>
</dbReference>
<dbReference type="GO" id="GO:0016020">
    <property type="term" value="C:membrane"/>
    <property type="evidence" value="ECO:0007669"/>
    <property type="project" value="UniProtKB-SubCell"/>
</dbReference>
<keyword evidence="7" id="KW-0812">Transmembrane</keyword>
<evidence type="ECO:0000256" key="1">
    <source>
        <dbReference type="ARBA" id="ARBA00004370"/>
    </source>
</evidence>
<dbReference type="SUPFAM" id="SSF52540">
    <property type="entry name" value="P-loop containing nucleoside triphosphate hydrolases"/>
    <property type="match status" value="1"/>
</dbReference>
<keyword evidence="2" id="KW-0547">Nucleotide-binding</keyword>
<evidence type="ECO:0000313" key="9">
    <source>
        <dbReference type="EMBL" id="PWA19578.1"/>
    </source>
</evidence>
<comment type="caution">
    <text evidence="9">The sequence shown here is derived from an EMBL/GenBank/DDBJ whole genome shotgun (WGS) entry which is preliminary data.</text>
</comment>
<feature type="domain" description="Dynamin N-terminal" evidence="8">
    <location>
        <begin position="226"/>
        <end position="376"/>
    </location>
</feature>
<name>A0A315V875_GAMAF</name>
<feature type="region of interest" description="Disordered" evidence="6">
    <location>
        <begin position="83"/>
        <end position="112"/>
    </location>
</feature>
<dbReference type="AlphaFoldDB" id="A0A315V875"/>
<evidence type="ECO:0000256" key="3">
    <source>
        <dbReference type="ARBA" id="ARBA00022801"/>
    </source>
</evidence>
<feature type="transmembrane region" description="Helical" evidence="7">
    <location>
        <begin position="547"/>
        <end position="568"/>
    </location>
</feature>
<keyword evidence="3" id="KW-0378">Hydrolase</keyword>
<evidence type="ECO:0000259" key="8">
    <source>
        <dbReference type="Pfam" id="PF00350"/>
    </source>
</evidence>
<evidence type="ECO:0000256" key="4">
    <source>
        <dbReference type="ARBA" id="ARBA00023134"/>
    </source>
</evidence>
<keyword evidence="5 7" id="KW-0472">Membrane</keyword>
<keyword evidence="7" id="KW-1133">Transmembrane helix</keyword>
<dbReference type="InterPro" id="IPR027094">
    <property type="entry name" value="Mitofusin_fam"/>
</dbReference>
<dbReference type="PANTHER" id="PTHR10465">
    <property type="entry name" value="TRANSMEMBRANE GTPASE FZO1"/>
    <property type="match status" value="1"/>
</dbReference>
<feature type="transmembrane region" description="Helical" evidence="7">
    <location>
        <begin position="483"/>
        <end position="510"/>
    </location>
</feature>
<dbReference type="InterPro" id="IPR027417">
    <property type="entry name" value="P-loop_NTPase"/>
</dbReference>
<protein>
    <recommendedName>
        <fullName evidence="8">Dynamin N-terminal domain-containing protein</fullName>
    </recommendedName>
</protein>
<dbReference type="Gene3D" id="3.40.50.300">
    <property type="entry name" value="P-loop containing nucleotide triphosphate hydrolases"/>
    <property type="match status" value="1"/>
</dbReference>
<dbReference type="Proteomes" id="UP000250572">
    <property type="component" value="Unassembled WGS sequence"/>
</dbReference>
<evidence type="ECO:0000256" key="5">
    <source>
        <dbReference type="ARBA" id="ARBA00023136"/>
    </source>
</evidence>
<keyword evidence="4" id="KW-0342">GTP-binding</keyword>
<dbReference type="GO" id="GO:0005525">
    <property type="term" value="F:GTP binding"/>
    <property type="evidence" value="ECO:0007669"/>
    <property type="project" value="UniProtKB-KW"/>
</dbReference>
<dbReference type="GO" id="GO:0003924">
    <property type="term" value="F:GTPase activity"/>
    <property type="evidence" value="ECO:0007669"/>
    <property type="project" value="InterPro"/>
</dbReference>
<dbReference type="PANTHER" id="PTHR10465:SF4">
    <property type="entry name" value="DYNAMIN N-TERMINAL DOMAIN-CONTAINING PROTEIN"/>
    <property type="match status" value="1"/>
</dbReference>
<feature type="transmembrane region" description="Helical" evidence="7">
    <location>
        <begin position="522"/>
        <end position="541"/>
    </location>
</feature>